<reference evidence="13" key="1">
    <citation type="journal article" date="2019" name="Int. J. Syst. Evol. Microbiol.">
        <title>The Global Catalogue of Microorganisms (GCM) 10K type strain sequencing project: providing services to taxonomists for standard genome sequencing and annotation.</title>
        <authorList>
            <consortium name="The Broad Institute Genomics Platform"/>
            <consortium name="The Broad Institute Genome Sequencing Center for Infectious Disease"/>
            <person name="Wu L."/>
            <person name="Ma J."/>
        </authorList>
    </citation>
    <scope>NUCLEOTIDE SEQUENCE [LARGE SCALE GENOMIC DNA]</scope>
    <source>
        <strain evidence="13">CCM 7224</strain>
    </source>
</reference>
<dbReference type="SUPFAM" id="SSF53335">
    <property type="entry name" value="S-adenosyl-L-methionine-dependent methyltransferases"/>
    <property type="match status" value="1"/>
</dbReference>
<name>A0ABV9UGM7_9ACTN</name>
<organism evidence="12 13">
    <name type="scientific">Streptomyces mauvecolor</name>
    <dbReference type="NCBI Taxonomy" id="58345"/>
    <lineage>
        <taxon>Bacteria</taxon>
        <taxon>Bacillati</taxon>
        <taxon>Actinomycetota</taxon>
        <taxon>Actinomycetes</taxon>
        <taxon>Kitasatosporales</taxon>
        <taxon>Streptomycetaceae</taxon>
        <taxon>Streptomyces</taxon>
    </lineage>
</organism>
<keyword evidence="5" id="KW-0963">Cytoplasm</keyword>
<evidence type="ECO:0000256" key="11">
    <source>
        <dbReference type="ARBA" id="ARBA00031350"/>
    </source>
</evidence>
<evidence type="ECO:0000256" key="2">
    <source>
        <dbReference type="ARBA" id="ARBA00005369"/>
    </source>
</evidence>
<evidence type="ECO:0000313" key="13">
    <source>
        <dbReference type="Proteomes" id="UP001595834"/>
    </source>
</evidence>
<evidence type="ECO:0000256" key="10">
    <source>
        <dbReference type="ARBA" id="ARBA00031323"/>
    </source>
</evidence>
<comment type="similarity">
    <text evidence="2">Belongs to the methyltransferase superfamily. L-isoaspartyl/D-aspartyl protein methyltransferase family.</text>
</comment>
<evidence type="ECO:0000256" key="8">
    <source>
        <dbReference type="ARBA" id="ARBA00022691"/>
    </source>
</evidence>
<dbReference type="Gene3D" id="3.40.50.150">
    <property type="entry name" value="Vaccinia Virus protein VP39"/>
    <property type="match status" value="1"/>
</dbReference>
<dbReference type="CDD" id="cd02440">
    <property type="entry name" value="AdoMet_MTases"/>
    <property type="match status" value="1"/>
</dbReference>
<dbReference type="Pfam" id="PF01135">
    <property type="entry name" value="PCMT"/>
    <property type="match status" value="1"/>
</dbReference>
<dbReference type="EC" id="2.1.1.77" evidence="3"/>
<evidence type="ECO:0000256" key="6">
    <source>
        <dbReference type="ARBA" id="ARBA00022603"/>
    </source>
</evidence>
<dbReference type="EMBL" id="JBHSIZ010000005">
    <property type="protein sequence ID" value="MFC4955643.1"/>
    <property type="molecule type" value="Genomic_DNA"/>
</dbReference>
<comment type="subcellular location">
    <subcellularLocation>
        <location evidence="1">Cytoplasm</location>
    </subcellularLocation>
</comment>
<dbReference type="PANTHER" id="PTHR11579:SF0">
    <property type="entry name" value="PROTEIN-L-ISOASPARTATE(D-ASPARTATE) O-METHYLTRANSFERASE"/>
    <property type="match status" value="1"/>
</dbReference>
<evidence type="ECO:0000256" key="3">
    <source>
        <dbReference type="ARBA" id="ARBA00011890"/>
    </source>
</evidence>
<evidence type="ECO:0000256" key="9">
    <source>
        <dbReference type="ARBA" id="ARBA00030757"/>
    </source>
</evidence>
<evidence type="ECO:0000313" key="12">
    <source>
        <dbReference type="EMBL" id="MFC4955643.1"/>
    </source>
</evidence>
<evidence type="ECO:0000256" key="4">
    <source>
        <dbReference type="ARBA" id="ARBA00013346"/>
    </source>
</evidence>
<gene>
    <name evidence="12" type="ORF">ACFPFX_04945</name>
</gene>
<sequence length="287" mass="30752">MSIDFPVLRHACAEALTARSAFDGAPGLRAAFEAVPRERFVPTRVWLPERDAAGRWRVLDRQAEPVEWARRVYDPDTALITQLDDGAAEPVAPAKGVFTSSLSCPSVVVWMLRLLGRVEGAVLEIGTGYGYGTALLRAWLGTVRLTTMDIDPSIAAQARRVLADGGWEADVITGDGEAGHTAGAPYVGIITTGSVYRIPPAWPNQLSAGGVLVVPVATPFGTDALLRLVADGKGGATGRFVGAVAFMRLRGQREPEPWSAYGWGRLPDYGMTLSTDGAEQRIWLAPR</sequence>
<evidence type="ECO:0000256" key="5">
    <source>
        <dbReference type="ARBA" id="ARBA00022490"/>
    </source>
</evidence>
<comment type="caution">
    <text evidence="12">The sequence shown here is derived from an EMBL/GenBank/DDBJ whole genome shotgun (WGS) entry which is preliminary data.</text>
</comment>
<proteinExistence type="inferred from homology"/>
<keyword evidence="13" id="KW-1185">Reference proteome</keyword>
<dbReference type="InterPro" id="IPR029063">
    <property type="entry name" value="SAM-dependent_MTases_sf"/>
</dbReference>
<keyword evidence="8" id="KW-0949">S-adenosyl-L-methionine</keyword>
<protein>
    <recommendedName>
        <fullName evidence="4">Protein-L-isoaspartate O-methyltransferase</fullName>
        <ecNumber evidence="3">2.1.1.77</ecNumber>
    </recommendedName>
    <alternativeName>
        <fullName evidence="11">L-isoaspartyl protein carboxyl methyltransferase</fullName>
    </alternativeName>
    <alternativeName>
        <fullName evidence="9">Protein L-isoaspartyl methyltransferase</fullName>
    </alternativeName>
    <alternativeName>
        <fullName evidence="10">Protein-beta-aspartate methyltransferase</fullName>
    </alternativeName>
</protein>
<keyword evidence="7" id="KW-0808">Transferase</keyword>
<dbReference type="InterPro" id="IPR000682">
    <property type="entry name" value="PCMT"/>
</dbReference>
<evidence type="ECO:0000256" key="1">
    <source>
        <dbReference type="ARBA" id="ARBA00004496"/>
    </source>
</evidence>
<keyword evidence="6" id="KW-0489">Methyltransferase</keyword>
<dbReference type="RefSeq" id="WP_344370513.1">
    <property type="nucleotide sequence ID" value="NZ_BAAASQ010000001.1"/>
</dbReference>
<dbReference type="Proteomes" id="UP001595834">
    <property type="component" value="Unassembled WGS sequence"/>
</dbReference>
<accession>A0ABV9UGM7</accession>
<dbReference type="PANTHER" id="PTHR11579">
    <property type="entry name" value="PROTEIN-L-ISOASPARTATE O-METHYLTRANSFERASE"/>
    <property type="match status" value="1"/>
</dbReference>
<evidence type="ECO:0000256" key="7">
    <source>
        <dbReference type="ARBA" id="ARBA00022679"/>
    </source>
</evidence>